<reference evidence="14" key="1">
    <citation type="submission" date="2025-08" db="UniProtKB">
        <authorList>
            <consortium name="RefSeq"/>
        </authorList>
    </citation>
    <scope>IDENTIFICATION</scope>
</reference>
<dbReference type="InterPro" id="IPR013819">
    <property type="entry name" value="LipOase_C"/>
</dbReference>
<sequence length="843" mass="95997">MGQGWFASLSKYVSSSHAAQSPAFKGTFVISQIVGRCCPGKSASVQLYSATKFDPNTGKGKLSEKAHLKHGKKTQHNGEKTITYSTSFEVPPEFGVPGAFLIQNPNNHEFFLMFATLQLSDNQIVHFECNSWVYPNSKTKADRLFFSNTSYLPSLTPEALKKLREEELASLRGDGAGERKEWDRIYDYDCYNDLGNPDKGLEYERPVLGGSKAYPYPRRGRTGRPPSKQDPLTESRPELRGLLDVYVPPDERFSPRKMSEFIGNSIQAIVNFILPEAKNLFHQDFGSFESFAQLMDLYSSNRHLLVEGWVKEGMKTLLPQDFVKEINHASKENPRKFPLPQIIQGNQLAWMDDAEFAREMLAGVNASLIQCMWNFPRGYGSGYIYSIKTSDIKETQLDGLTLEAARLQGRLFILDHHDYLMPFLTRIINSEGVSVYASRTLLFRSNDDTLKPLAIELSLPGCSSRVLFPATMGTEAALWQFARAHVAVNDSVHHHLISHWLKTHAIIEPFIIATRRQLSEMHPVHRLLHPHFKDTMHTNALARSILINAGGILEKTMYTGKISMELSSAIYRNWNFREQALPVDLVKRGLACEDPDHPYGVRLLFEDYPFGVDGLEIWAAVKTWVMDFCSIFYSSDEDVLSDVEIQAWWSEIRDVGHGDKRNETWWYKMDNLSDLVETLTTLIWIASALHASVNFGQYDYGGYPPNRPTLCQKFIPEEGTFEYAEFLKNPDKYFLKMLPERFEMTVGVALMEVLSRHTSDEAYLGQGRSLEWTDSGEIRQRFETFRQHLQEAEKRILERNKNPNLKNRIGPAKIPYTLLYPDTLNMGSTWGITGKGIPNSVSI</sequence>
<evidence type="ECO:0000256" key="5">
    <source>
        <dbReference type="ARBA" id="ARBA00022832"/>
    </source>
</evidence>
<evidence type="ECO:0000256" key="12">
    <source>
        <dbReference type="RuleBase" id="RU003975"/>
    </source>
</evidence>
<dbReference type="InterPro" id="IPR036392">
    <property type="entry name" value="PLAT/LH2_dom_sf"/>
</dbReference>
<dbReference type="KEGG" id="nnu:104605310"/>
<dbReference type="eggNOG" id="ENOG502QU8Q">
    <property type="taxonomic scope" value="Eukaryota"/>
</dbReference>
<dbReference type="Gene3D" id="1.20.245.10">
    <property type="entry name" value="Lipoxygenase-1, Domain 5"/>
    <property type="match status" value="1"/>
</dbReference>
<dbReference type="InterPro" id="IPR036226">
    <property type="entry name" value="LipOase_C_sf"/>
</dbReference>
<keyword evidence="13" id="KW-1185">Reference proteome</keyword>
<keyword evidence="10 12" id="KW-0275">Fatty acid biosynthesis</keyword>
<evidence type="ECO:0000256" key="1">
    <source>
        <dbReference type="ARBA" id="ARBA00009419"/>
    </source>
</evidence>
<keyword evidence="8" id="KW-0408">Iron</keyword>
<dbReference type="GeneID" id="104605310"/>
<dbReference type="SUPFAM" id="SSF48484">
    <property type="entry name" value="Lipoxigenase"/>
    <property type="match status" value="1"/>
</dbReference>
<dbReference type="InterPro" id="IPR000907">
    <property type="entry name" value="LipOase"/>
</dbReference>
<dbReference type="Gene3D" id="2.60.60.20">
    <property type="entry name" value="PLAT/LH2 domain"/>
    <property type="match status" value="1"/>
</dbReference>
<dbReference type="OMA" id="HWRFTEQ"/>
<evidence type="ECO:0000256" key="11">
    <source>
        <dbReference type="PROSITE-ProRule" id="PRU00152"/>
    </source>
</evidence>
<dbReference type="AlphaFoldDB" id="A0A1U8AKT0"/>
<dbReference type="PROSITE" id="PS00081">
    <property type="entry name" value="LIPOXYGENASE_2"/>
    <property type="match status" value="1"/>
</dbReference>
<evidence type="ECO:0000256" key="3">
    <source>
        <dbReference type="ARBA" id="ARBA00022723"/>
    </source>
</evidence>
<keyword evidence="3" id="KW-0479">Metal-binding</keyword>
<dbReference type="InterPro" id="IPR027433">
    <property type="entry name" value="Lipoxygenase_dom_3"/>
</dbReference>
<dbReference type="GO" id="GO:0006633">
    <property type="term" value="P:fatty acid biosynthetic process"/>
    <property type="evidence" value="ECO:0007669"/>
    <property type="project" value="UniProtKB-KW"/>
</dbReference>
<dbReference type="SUPFAM" id="SSF49723">
    <property type="entry name" value="Lipase/lipooxygenase domain (PLAT/LH2 domain)"/>
    <property type="match status" value="1"/>
</dbReference>
<comment type="function">
    <text evidence="12">Plant lipoxygenase may be involved in a number of diverse aspects of plant physiology including growth and development, pest resistance, and senescence or responses to wounding.</text>
</comment>
<dbReference type="EC" id="1.13.11.-" evidence="12"/>
<dbReference type="PRINTS" id="PR00468">
    <property type="entry name" value="PLTLPOXGNASE"/>
</dbReference>
<evidence type="ECO:0000256" key="2">
    <source>
        <dbReference type="ARBA" id="ARBA00022516"/>
    </source>
</evidence>
<dbReference type="InterPro" id="IPR020834">
    <property type="entry name" value="LipOase_CS"/>
</dbReference>
<dbReference type="InterPro" id="IPR001024">
    <property type="entry name" value="PLAT/LH2_dom"/>
</dbReference>
<evidence type="ECO:0000313" key="13">
    <source>
        <dbReference type="Proteomes" id="UP000189703"/>
    </source>
</evidence>
<evidence type="ECO:0000256" key="10">
    <source>
        <dbReference type="ARBA" id="ARBA00023160"/>
    </source>
</evidence>
<keyword evidence="7" id="KW-0560">Oxidoreductase</keyword>
<accession>A0A1U8AKT0</accession>
<evidence type="ECO:0000256" key="7">
    <source>
        <dbReference type="ARBA" id="ARBA00023002"/>
    </source>
</evidence>
<evidence type="ECO:0000256" key="4">
    <source>
        <dbReference type="ARBA" id="ARBA00022767"/>
    </source>
</evidence>
<dbReference type="GO" id="GO:0016702">
    <property type="term" value="F:oxidoreductase activity, acting on single donors with incorporation of molecular oxygen, incorporation of two atoms of oxygen"/>
    <property type="evidence" value="ECO:0000318"/>
    <property type="project" value="GO_Central"/>
</dbReference>
<dbReference type="FunFam" id="4.10.375.10:FF:000001">
    <property type="entry name" value="Lipoxygenase"/>
    <property type="match status" value="1"/>
</dbReference>
<dbReference type="PRINTS" id="PR00087">
    <property type="entry name" value="LIPOXYGENASE"/>
</dbReference>
<dbReference type="SMART" id="SM00308">
    <property type="entry name" value="LH2"/>
    <property type="match status" value="1"/>
</dbReference>
<evidence type="ECO:0000313" key="14">
    <source>
        <dbReference type="RefSeq" id="XP_010268333.1"/>
    </source>
</evidence>
<keyword evidence="6" id="KW-0223">Dioxygenase</keyword>
<keyword evidence="2 12" id="KW-0444">Lipid biosynthesis</keyword>
<dbReference type="STRING" id="4432.A0A1U8AKT0"/>
<dbReference type="Pfam" id="PF01477">
    <property type="entry name" value="PLAT"/>
    <property type="match status" value="1"/>
</dbReference>
<evidence type="ECO:0000256" key="6">
    <source>
        <dbReference type="ARBA" id="ARBA00022964"/>
    </source>
</evidence>
<keyword evidence="4 12" id="KW-0925">Oxylipin biosynthesis</keyword>
<evidence type="ECO:0000256" key="9">
    <source>
        <dbReference type="ARBA" id="ARBA00023098"/>
    </source>
</evidence>
<dbReference type="UniPathway" id="UPA00382"/>
<dbReference type="Proteomes" id="UP000189703">
    <property type="component" value="Unplaced"/>
</dbReference>
<keyword evidence="9" id="KW-0443">Lipid metabolism</keyword>
<dbReference type="PROSITE" id="PS50095">
    <property type="entry name" value="PLAT"/>
    <property type="match status" value="1"/>
</dbReference>
<dbReference type="Gene3D" id="3.10.450.60">
    <property type="match status" value="1"/>
</dbReference>
<comment type="pathway">
    <text evidence="12">Lipid metabolism; oxylipin biosynthesis.</text>
</comment>
<dbReference type="GO" id="GO:0034440">
    <property type="term" value="P:lipid oxidation"/>
    <property type="evidence" value="ECO:0000318"/>
    <property type="project" value="GO_Central"/>
</dbReference>
<evidence type="ECO:0000256" key="8">
    <source>
        <dbReference type="ARBA" id="ARBA00023004"/>
    </source>
</evidence>
<dbReference type="Gene3D" id="4.10.372.10">
    <property type="entry name" value="Lipoxygenase-1, Domain 3"/>
    <property type="match status" value="1"/>
</dbReference>
<dbReference type="GO" id="GO:0046872">
    <property type="term" value="F:metal ion binding"/>
    <property type="evidence" value="ECO:0007669"/>
    <property type="project" value="UniProtKB-UniRule"/>
</dbReference>
<dbReference type="Pfam" id="PF00305">
    <property type="entry name" value="Lipoxygenase"/>
    <property type="match status" value="1"/>
</dbReference>
<keyword evidence="5" id="KW-0276">Fatty acid metabolism</keyword>
<comment type="caution">
    <text evidence="11">Lacks conserved residue(s) required for the propagation of feature annotation.</text>
</comment>
<dbReference type="PANTHER" id="PTHR11771">
    <property type="entry name" value="LIPOXYGENASE"/>
    <property type="match status" value="1"/>
</dbReference>
<protein>
    <recommendedName>
        <fullName evidence="12">Lipoxygenase</fullName>
        <ecNumber evidence="12">1.13.11.-</ecNumber>
    </recommendedName>
</protein>
<dbReference type="InterPro" id="IPR001246">
    <property type="entry name" value="LipOase_plant"/>
</dbReference>
<dbReference type="FunFam" id="1.20.245.10:FF:000002">
    <property type="entry name" value="Lipoxygenase"/>
    <property type="match status" value="1"/>
</dbReference>
<dbReference type="GO" id="GO:0031408">
    <property type="term" value="P:oxylipin biosynthetic process"/>
    <property type="evidence" value="ECO:0007669"/>
    <property type="project" value="UniProtKB-UniRule"/>
</dbReference>
<name>A0A1U8AKT0_NELNU</name>
<dbReference type="OrthoDB" id="407298at2759"/>
<organism evidence="13 14">
    <name type="scientific">Nelumbo nucifera</name>
    <name type="common">Sacred lotus</name>
    <dbReference type="NCBI Taxonomy" id="4432"/>
    <lineage>
        <taxon>Eukaryota</taxon>
        <taxon>Viridiplantae</taxon>
        <taxon>Streptophyta</taxon>
        <taxon>Embryophyta</taxon>
        <taxon>Tracheophyta</taxon>
        <taxon>Spermatophyta</taxon>
        <taxon>Magnoliopsida</taxon>
        <taxon>Proteales</taxon>
        <taxon>Nelumbonaceae</taxon>
        <taxon>Nelumbo</taxon>
    </lineage>
</organism>
<comment type="similarity">
    <text evidence="1 12">Belongs to the lipoxygenase family.</text>
</comment>
<dbReference type="RefSeq" id="XP_010268333.1">
    <property type="nucleotide sequence ID" value="XM_010270031.2"/>
</dbReference>
<proteinExistence type="inferred from homology"/>
<dbReference type="Gene3D" id="4.10.375.10">
    <property type="entry name" value="Lipoxygenase-1, Domain 2"/>
    <property type="match status" value="1"/>
</dbReference>
<gene>
    <name evidence="14" type="primary">LOC104605310</name>
</gene>
<dbReference type="PROSITE" id="PS51393">
    <property type="entry name" value="LIPOXYGENASE_3"/>
    <property type="match status" value="1"/>
</dbReference>